<reference evidence="1" key="1">
    <citation type="submission" date="2020-07" db="EMBL/GenBank/DDBJ databases">
        <title>Huge and variable diversity of episymbiotic CPR bacteria and DPANN archaea in groundwater ecosystems.</title>
        <authorList>
            <person name="He C.Y."/>
            <person name="Keren R."/>
            <person name="Whittaker M."/>
            <person name="Farag I.F."/>
            <person name="Doudna J."/>
            <person name="Cate J.H.D."/>
            <person name="Banfield J.F."/>
        </authorList>
    </citation>
    <scope>NUCLEOTIDE SEQUENCE</scope>
    <source>
        <strain evidence="1">NC_groundwater_1482_Ag_S-0.65um_47_24</strain>
    </source>
</reference>
<sequence>MLHSEYLQHLRTHFDSSLKDNQFWSCLKNHQKEFTIIANLNFDPAIEILNSLYSPVKRSPYRDPVSISRSLTLMTLYRVSSITNWVKQTRSLPLLAILAGFEPNDTPGVGTYYDFFKRLIDGPYSKPCQHKVKRSDFISGLHSRNLKGEKEAKKDDLDPNHSQSEKLADQLLAQASQPRPDGFQKILEDLLIRLGIVPSIKQGLLQDLHNLTVSGDGSILETAASSHGKPTCSCRSEKIYKCDHDRFYSSPTANWCHDAYRDCSIFGDRYYHLVVHHNGHDLPLLTIIPGGNESDYTLSLKAFDRLLKAIGENSLDMNISVFCGDGHHDSYAHYRYFGAKGVVPLIPLSGNSKKVFPHLLDDRGINLDTDGTPLCPQGLRMRHHMFSKRKNAHLYNCPVKRNSHRNGSSLYVIHLDECPLHTDCAPHSSLGPMVYIHSHIDPRLYPPIPRDSQRFKELMNHRTSTERCNSMIDSYHLDSSCRNADYGLIRLTLVNIVEHATLRFLESSKNSSEKALLELTLENISPLFRQQFLNSA</sequence>
<protein>
    <recommendedName>
        <fullName evidence="3">Transposase</fullName>
    </recommendedName>
</protein>
<evidence type="ECO:0000313" key="2">
    <source>
        <dbReference type="Proteomes" id="UP000772181"/>
    </source>
</evidence>
<organism evidence="1 2">
    <name type="scientific">Tectimicrobiota bacterium</name>
    <dbReference type="NCBI Taxonomy" id="2528274"/>
    <lineage>
        <taxon>Bacteria</taxon>
        <taxon>Pseudomonadati</taxon>
        <taxon>Nitrospinota/Tectimicrobiota group</taxon>
        <taxon>Candidatus Tectimicrobiota</taxon>
    </lineage>
</organism>
<dbReference type="EMBL" id="JACQWF010000395">
    <property type="protein sequence ID" value="MBI4596504.1"/>
    <property type="molecule type" value="Genomic_DNA"/>
</dbReference>
<dbReference type="Proteomes" id="UP000772181">
    <property type="component" value="Unassembled WGS sequence"/>
</dbReference>
<proteinExistence type="predicted"/>
<gene>
    <name evidence="1" type="ORF">HY730_09040</name>
</gene>
<dbReference type="AlphaFoldDB" id="A0A933LR88"/>
<comment type="caution">
    <text evidence="1">The sequence shown here is derived from an EMBL/GenBank/DDBJ whole genome shotgun (WGS) entry which is preliminary data.</text>
</comment>
<evidence type="ECO:0008006" key="3">
    <source>
        <dbReference type="Google" id="ProtNLM"/>
    </source>
</evidence>
<evidence type="ECO:0000313" key="1">
    <source>
        <dbReference type="EMBL" id="MBI4596504.1"/>
    </source>
</evidence>
<accession>A0A933LR88</accession>
<name>A0A933LR88_UNCTE</name>